<evidence type="ECO:0000256" key="1">
    <source>
        <dbReference type="SAM" id="MobiDB-lite"/>
    </source>
</evidence>
<evidence type="ECO:0000256" key="2">
    <source>
        <dbReference type="SAM" id="Phobius"/>
    </source>
</evidence>
<organism evidence="4 5">
    <name type="scientific">Magnaporthiopsis poae (strain ATCC 64411 / 73-15)</name>
    <name type="common">Kentucky bluegrass fungus</name>
    <name type="synonym">Magnaporthe poae</name>
    <dbReference type="NCBI Taxonomy" id="644358"/>
    <lineage>
        <taxon>Eukaryota</taxon>
        <taxon>Fungi</taxon>
        <taxon>Dikarya</taxon>
        <taxon>Ascomycota</taxon>
        <taxon>Pezizomycotina</taxon>
        <taxon>Sordariomycetes</taxon>
        <taxon>Sordariomycetidae</taxon>
        <taxon>Magnaporthales</taxon>
        <taxon>Magnaporthaceae</taxon>
        <taxon>Magnaporthiopsis</taxon>
    </lineage>
</organism>
<feature type="transmembrane region" description="Helical" evidence="2">
    <location>
        <begin position="250"/>
        <end position="275"/>
    </location>
</feature>
<reference evidence="3" key="3">
    <citation type="submission" date="2011-03" db="EMBL/GenBank/DDBJ databases">
        <title>Annotation of Magnaporthe poae ATCC 64411.</title>
        <authorList>
            <person name="Ma L.-J."/>
            <person name="Dead R."/>
            <person name="Young S.K."/>
            <person name="Zeng Q."/>
            <person name="Gargeya S."/>
            <person name="Fitzgerald M."/>
            <person name="Haas B."/>
            <person name="Abouelleil A."/>
            <person name="Alvarado L."/>
            <person name="Arachchi H.M."/>
            <person name="Berlin A."/>
            <person name="Brown A."/>
            <person name="Chapman S.B."/>
            <person name="Chen Z."/>
            <person name="Dunbar C."/>
            <person name="Freedman E."/>
            <person name="Gearin G."/>
            <person name="Gellesch M."/>
            <person name="Goldberg J."/>
            <person name="Griggs A."/>
            <person name="Gujja S."/>
            <person name="Heiman D."/>
            <person name="Howarth C."/>
            <person name="Larson L."/>
            <person name="Lui A."/>
            <person name="MacDonald P.J.P."/>
            <person name="Mehta T."/>
            <person name="Montmayeur A."/>
            <person name="Murphy C."/>
            <person name="Neiman D."/>
            <person name="Pearson M."/>
            <person name="Priest M."/>
            <person name="Roberts A."/>
            <person name="Saif S."/>
            <person name="Shea T."/>
            <person name="Shenoy N."/>
            <person name="Sisk P."/>
            <person name="Stolte C."/>
            <person name="Sykes S."/>
            <person name="Yandava C."/>
            <person name="Wortman J."/>
            <person name="Nusbaum C."/>
            <person name="Birren B."/>
        </authorList>
    </citation>
    <scope>NUCLEOTIDE SEQUENCE</scope>
    <source>
        <strain evidence="3">ATCC 64411</strain>
    </source>
</reference>
<name>A0A0C4DMD9_MAGP6</name>
<evidence type="ECO:0000313" key="4">
    <source>
        <dbReference type="EnsemblFungi" id="MAPG_00945T0"/>
    </source>
</evidence>
<dbReference type="VEuPathDB" id="FungiDB:MAPG_00945"/>
<proteinExistence type="predicted"/>
<sequence length="300" mass="32381">MHLARRRDGAARKQVRGGLPGPLTVHRRAADPHRLSRSGRALLRDPARPPPASRNAIASVLSSSLSAADQDRKNDVLLHVFSNDGSNMATWLLNSSLLSALRDRLDLVVFDCCPGDASLAKAYGAALLFLPPSLSPPVRWFGMAAAYCCVLVISVDDVVSHAHEAQSNFGRDKVGAVLFRSVPHCAPIIKGAHQYWAAIVEAYLLEAPDFSPGNEFANLSKYRQSALGMGLLFPFITLALQASVPQAEVAMAATLVLFFWSFGQVAGVAVGGSILENRWPLGSRTQRCWRISSARSRTLA</sequence>
<reference evidence="3" key="2">
    <citation type="submission" date="2010-05" db="EMBL/GenBank/DDBJ databases">
        <title>The Genome Sequence of Magnaporthe poae strain ATCC 64411.</title>
        <authorList>
            <consortium name="The Broad Institute Genome Sequencing Platform"/>
            <consortium name="Broad Institute Genome Sequencing Center for Infectious Disease"/>
            <person name="Ma L.-J."/>
            <person name="Dead R."/>
            <person name="Young S."/>
            <person name="Zeng Q."/>
            <person name="Koehrsen M."/>
            <person name="Alvarado L."/>
            <person name="Berlin A."/>
            <person name="Chapman S.B."/>
            <person name="Chen Z."/>
            <person name="Freedman E."/>
            <person name="Gellesch M."/>
            <person name="Goldberg J."/>
            <person name="Griggs A."/>
            <person name="Gujja S."/>
            <person name="Heilman E.R."/>
            <person name="Heiman D."/>
            <person name="Hepburn T."/>
            <person name="Howarth C."/>
            <person name="Jen D."/>
            <person name="Larson L."/>
            <person name="Mehta T."/>
            <person name="Neiman D."/>
            <person name="Pearson M."/>
            <person name="Roberts A."/>
            <person name="Saif S."/>
            <person name="Shea T."/>
            <person name="Shenoy N."/>
            <person name="Sisk P."/>
            <person name="Stolte C."/>
            <person name="Sykes S."/>
            <person name="Walk T."/>
            <person name="White J."/>
            <person name="Yandava C."/>
            <person name="Haas B."/>
            <person name="Nusbaum C."/>
            <person name="Birren B."/>
        </authorList>
    </citation>
    <scope>NUCLEOTIDE SEQUENCE</scope>
    <source>
        <strain evidence="3">ATCC 64411</strain>
    </source>
</reference>
<feature type="transmembrane region" description="Helical" evidence="2">
    <location>
        <begin position="226"/>
        <end position="244"/>
    </location>
</feature>
<evidence type="ECO:0000313" key="3">
    <source>
        <dbReference type="EMBL" id="KLU81864.1"/>
    </source>
</evidence>
<dbReference type="EMBL" id="ADBL01000228">
    <property type="status" value="NOT_ANNOTATED_CDS"/>
    <property type="molecule type" value="Genomic_DNA"/>
</dbReference>
<reference evidence="4" key="5">
    <citation type="submission" date="2015-06" db="UniProtKB">
        <authorList>
            <consortium name="EnsemblFungi"/>
        </authorList>
    </citation>
    <scope>IDENTIFICATION</scope>
    <source>
        <strain evidence="4">ATCC 64411</strain>
    </source>
</reference>
<dbReference type="AlphaFoldDB" id="A0A0C4DMD9"/>
<gene>
    <name evidence="3" type="ORF">MAPG_00945</name>
</gene>
<evidence type="ECO:0000313" key="5">
    <source>
        <dbReference type="Proteomes" id="UP000011715"/>
    </source>
</evidence>
<feature type="region of interest" description="Disordered" evidence="1">
    <location>
        <begin position="1"/>
        <end position="26"/>
    </location>
</feature>
<feature type="compositionally biased region" description="Basic and acidic residues" evidence="1">
    <location>
        <begin position="1"/>
        <end position="11"/>
    </location>
</feature>
<accession>A0A0C4DMD9</accession>
<dbReference type="EMBL" id="GL876966">
    <property type="protein sequence ID" value="KLU81864.1"/>
    <property type="molecule type" value="Genomic_DNA"/>
</dbReference>
<keyword evidence="2" id="KW-0472">Membrane</keyword>
<dbReference type="EnsemblFungi" id="MAPG_00945T0">
    <property type="protein sequence ID" value="MAPG_00945T0"/>
    <property type="gene ID" value="MAPG_00945"/>
</dbReference>
<keyword evidence="2" id="KW-0812">Transmembrane</keyword>
<keyword evidence="2" id="KW-1133">Transmembrane helix</keyword>
<reference evidence="4" key="4">
    <citation type="journal article" date="2015" name="G3 (Bethesda)">
        <title>Genome sequences of three phytopathogenic species of the Magnaporthaceae family of fungi.</title>
        <authorList>
            <person name="Okagaki L.H."/>
            <person name="Nunes C.C."/>
            <person name="Sailsbery J."/>
            <person name="Clay B."/>
            <person name="Brown D."/>
            <person name="John T."/>
            <person name="Oh Y."/>
            <person name="Young N."/>
            <person name="Fitzgerald M."/>
            <person name="Haas B.J."/>
            <person name="Zeng Q."/>
            <person name="Young S."/>
            <person name="Adiconis X."/>
            <person name="Fan L."/>
            <person name="Levin J.Z."/>
            <person name="Mitchell T.K."/>
            <person name="Okubara P.A."/>
            <person name="Farman M.L."/>
            <person name="Kohn L.M."/>
            <person name="Birren B."/>
            <person name="Ma L.-J."/>
            <person name="Dean R.A."/>
        </authorList>
    </citation>
    <scope>NUCLEOTIDE SEQUENCE</scope>
    <source>
        <strain evidence="4">ATCC 64411 / 73-15</strain>
    </source>
</reference>
<dbReference type="InterPro" id="IPR008547">
    <property type="entry name" value="DUF829_TMEM53"/>
</dbReference>
<dbReference type="Pfam" id="PF05705">
    <property type="entry name" value="DUF829"/>
    <property type="match status" value="1"/>
</dbReference>
<feature type="region of interest" description="Disordered" evidence="1">
    <location>
        <begin position="34"/>
        <end position="53"/>
    </location>
</feature>
<keyword evidence="5" id="KW-1185">Reference proteome</keyword>
<reference evidence="5" key="1">
    <citation type="submission" date="2010-05" db="EMBL/GenBank/DDBJ databases">
        <title>The genome sequence of Magnaporthe poae strain ATCC 64411.</title>
        <authorList>
            <person name="Ma L.-J."/>
            <person name="Dead R."/>
            <person name="Young S."/>
            <person name="Zeng Q."/>
            <person name="Koehrsen M."/>
            <person name="Alvarado L."/>
            <person name="Berlin A."/>
            <person name="Chapman S.B."/>
            <person name="Chen Z."/>
            <person name="Freedman E."/>
            <person name="Gellesch M."/>
            <person name="Goldberg J."/>
            <person name="Griggs A."/>
            <person name="Gujja S."/>
            <person name="Heilman E.R."/>
            <person name="Heiman D."/>
            <person name="Hepburn T."/>
            <person name="Howarth C."/>
            <person name="Jen D."/>
            <person name="Larson L."/>
            <person name="Mehta T."/>
            <person name="Neiman D."/>
            <person name="Pearson M."/>
            <person name="Roberts A."/>
            <person name="Saif S."/>
            <person name="Shea T."/>
            <person name="Shenoy N."/>
            <person name="Sisk P."/>
            <person name="Stolte C."/>
            <person name="Sykes S."/>
            <person name="Walk T."/>
            <person name="White J."/>
            <person name="Yandava C."/>
            <person name="Haas B."/>
            <person name="Nusbaum C."/>
            <person name="Birren B."/>
        </authorList>
    </citation>
    <scope>NUCLEOTIDE SEQUENCE [LARGE SCALE GENOMIC DNA]</scope>
    <source>
        <strain evidence="5">ATCC 64411 / 73-15</strain>
    </source>
</reference>
<dbReference type="OrthoDB" id="77878at2759"/>
<protein>
    <submittedName>
        <fullName evidence="3 4">Uncharacterized protein</fullName>
    </submittedName>
</protein>
<dbReference type="Proteomes" id="UP000011715">
    <property type="component" value="Unassembled WGS sequence"/>
</dbReference>